<dbReference type="Gene3D" id="3.10.20.90">
    <property type="entry name" value="Phosphatidylinositol 3-kinase Catalytic Subunit, Chain A, domain 1"/>
    <property type="match status" value="1"/>
</dbReference>
<dbReference type="Proteomes" id="UP000039865">
    <property type="component" value="Unassembled WGS sequence"/>
</dbReference>
<evidence type="ECO:0000313" key="9">
    <source>
        <dbReference type="EMBL" id="CDW78612.1"/>
    </source>
</evidence>
<proteinExistence type="inferred from homology"/>
<name>A0A078AAK0_STYLE</name>
<gene>
    <name evidence="9" type="primary">Contig19235.g20395</name>
    <name evidence="9" type="ORF">STYLEM_7592</name>
</gene>
<keyword evidence="4 5" id="KW-0072">Autophagy</keyword>
<feature type="domain" description="Autophagy protein ATG5 UblB" evidence="6">
    <location>
        <begin position="219"/>
        <end position="313"/>
    </location>
</feature>
<evidence type="ECO:0000256" key="5">
    <source>
        <dbReference type="RuleBase" id="RU361202"/>
    </source>
</evidence>
<evidence type="ECO:0000259" key="7">
    <source>
        <dbReference type="Pfam" id="PF20637"/>
    </source>
</evidence>
<keyword evidence="3 5" id="KW-0832">Ubl conjugation</keyword>
<sequence length="317" mass="37410">MQKSQINQSQYINTQQIPQKNQVPADAVNMELRRRLWDGQLPIKVDLALNDTISIEKPRSLYIMAPRENYFFYILNEVKSLFDPYVSSDRKDSYDNMWFDFNNTPLKWNVPIGVQFDTIVGIKNKQKDLPWCLTFHYKDFPEEINIHLQGLNFLKYHYINSLKESHNLRMGQGSEILNIQRKDEERMIQGITQHNFENFWEVNQPLCDKNVAELKKYAIRVFCNKHHTYLQPNIEVNSTVDPDKNPLTVTLGDVLAETFPKLFEPQLNDKGDIEIVKKREFDVIVQGVEAEFSTPMYWLSLNLAYLDNFIYISFHMS</sequence>
<accession>A0A078AAK0</accession>
<comment type="subunit">
    <text evidence="5">Conjugated with ATG12.</text>
</comment>
<dbReference type="GO" id="GO:0034045">
    <property type="term" value="C:phagophore assembly site membrane"/>
    <property type="evidence" value="ECO:0007669"/>
    <property type="project" value="UniProtKB-SubCell"/>
</dbReference>
<dbReference type="InterPro" id="IPR042527">
    <property type="entry name" value="Atg5_UblA_dom_sf"/>
</dbReference>
<feature type="domain" description="Autophagy protein ATG5 alpha-helical bundle region" evidence="7">
    <location>
        <begin position="153"/>
        <end position="206"/>
    </location>
</feature>
<dbReference type="Gene3D" id="3.10.20.620">
    <property type="match status" value="1"/>
</dbReference>
<dbReference type="EMBL" id="CCKQ01007249">
    <property type="protein sequence ID" value="CDW78612.1"/>
    <property type="molecule type" value="Genomic_DNA"/>
</dbReference>
<dbReference type="GO" id="GO:0044233">
    <property type="term" value="C:mitochondria-associated endoplasmic reticulum membrane contact site"/>
    <property type="evidence" value="ECO:0007669"/>
    <property type="project" value="TreeGrafter"/>
</dbReference>
<dbReference type="OrthoDB" id="272162at2759"/>
<evidence type="ECO:0000256" key="2">
    <source>
        <dbReference type="ARBA" id="ARBA00022499"/>
    </source>
</evidence>
<dbReference type="Gene3D" id="1.10.246.190">
    <property type="entry name" value="Autophagy protein Apg5, helix rich domain"/>
    <property type="match status" value="1"/>
</dbReference>
<dbReference type="InterPro" id="IPR048940">
    <property type="entry name" value="ATG5_HBR"/>
</dbReference>
<evidence type="ECO:0000256" key="4">
    <source>
        <dbReference type="ARBA" id="ARBA00023006"/>
    </source>
</evidence>
<comment type="function">
    <text evidence="5">Involved in autophagic vesicle formation.</text>
</comment>
<evidence type="ECO:0000313" key="10">
    <source>
        <dbReference type="Proteomes" id="UP000039865"/>
    </source>
</evidence>
<dbReference type="Pfam" id="PF04106">
    <property type="entry name" value="ATG5_UblB"/>
    <property type="match status" value="1"/>
</dbReference>
<dbReference type="GO" id="GO:0061908">
    <property type="term" value="C:phagophore"/>
    <property type="evidence" value="ECO:0007669"/>
    <property type="project" value="TreeGrafter"/>
</dbReference>
<dbReference type="PANTHER" id="PTHR13040:SF2">
    <property type="entry name" value="AUTOPHAGY PROTEIN 5"/>
    <property type="match status" value="1"/>
</dbReference>
<dbReference type="GO" id="GO:0005776">
    <property type="term" value="C:autophagosome"/>
    <property type="evidence" value="ECO:0007669"/>
    <property type="project" value="TreeGrafter"/>
</dbReference>
<dbReference type="GO" id="GO:0034727">
    <property type="term" value="P:piecemeal microautophagy of the nucleus"/>
    <property type="evidence" value="ECO:0007669"/>
    <property type="project" value="TreeGrafter"/>
</dbReference>
<organism evidence="9 10">
    <name type="scientific">Stylonychia lemnae</name>
    <name type="common">Ciliate</name>
    <dbReference type="NCBI Taxonomy" id="5949"/>
    <lineage>
        <taxon>Eukaryota</taxon>
        <taxon>Sar</taxon>
        <taxon>Alveolata</taxon>
        <taxon>Ciliophora</taxon>
        <taxon>Intramacronucleata</taxon>
        <taxon>Spirotrichea</taxon>
        <taxon>Stichotrichia</taxon>
        <taxon>Sporadotrichida</taxon>
        <taxon>Oxytrichidae</taxon>
        <taxon>Stylonychinae</taxon>
        <taxon>Stylonychia</taxon>
    </lineage>
</organism>
<comment type="subcellular location">
    <subcellularLocation>
        <location evidence="5">Preautophagosomal structure membrane</location>
        <topology evidence="5">Peripheral membrane protein</topology>
    </subcellularLocation>
</comment>
<keyword evidence="2 5" id="KW-1017">Isopeptide bond</keyword>
<keyword evidence="5" id="KW-0472">Membrane</keyword>
<evidence type="ECO:0000256" key="1">
    <source>
        <dbReference type="ARBA" id="ARBA00006910"/>
    </source>
</evidence>
<evidence type="ECO:0000256" key="3">
    <source>
        <dbReference type="ARBA" id="ARBA00022843"/>
    </source>
</evidence>
<dbReference type="PANTHER" id="PTHR13040">
    <property type="entry name" value="AUTOPHAGY PROTEIN 5"/>
    <property type="match status" value="1"/>
</dbReference>
<dbReference type="OMA" id="SIQKAVW"/>
<dbReference type="GO" id="GO:0034274">
    <property type="term" value="C:Atg12-Atg5-Atg16 complex"/>
    <property type="evidence" value="ECO:0007669"/>
    <property type="project" value="TreeGrafter"/>
</dbReference>
<dbReference type="GO" id="GO:0000422">
    <property type="term" value="P:autophagy of mitochondrion"/>
    <property type="evidence" value="ECO:0007669"/>
    <property type="project" value="TreeGrafter"/>
</dbReference>
<dbReference type="GO" id="GO:0019776">
    <property type="term" value="F:Atg8-family ligase activity"/>
    <property type="evidence" value="ECO:0007669"/>
    <property type="project" value="TreeGrafter"/>
</dbReference>
<reference evidence="9 10" key="1">
    <citation type="submission" date="2014-06" db="EMBL/GenBank/DDBJ databases">
        <authorList>
            <person name="Swart Estienne"/>
        </authorList>
    </citation>
    <scope>NUCLEOTIDE SEQUENCE [LARGE SCALE GENOMIC DNA]</scope>
    <source>
        <strain evidence="9 10">130c</strain>
    </source>
</reference>
<feature type="domain" description="Autophagy protein ATG5 UblA" evidence="8">
    <location>
        <begin position="36"/>
        <end position="137"/>
    </location>
</feature>
<evidence type="ECO:0000259" key="6">
    <source>
        <dbReference type="Pfam" id="PF04106"/>
    </source>
</evidence>
<dbReference type="InterPro" id="IPR007239">
    <property type="entry name" value="Atg5"/>
</dbReference>
<dbReference type="Pfam" id="PF20637">
    <property type="entry name" value="ATG5_HBR"/>
    <property type="match status" value="1"/>
</dbReference>
<dbReference type="Pfam" id="PF20638">
    <property type="entry name" value="ATG5_UblA"/>
    <property type="match status" value="1"/>
</dbReference>
<protein>
    <recommendedName>
        <fullName evidence="5">Autophagy protein 5</fullName>
    </recommendedName>
</protein>
<dbReference type="InterPro" id="IPR048939">
    <property type="entry name" value="ATG5_UblA"/>
</dbReference>
<dbReference type="InParanoid" id="A0A078AAK0"/>
<dbReference type="InterPro" id="IPR048318">
    <property type="entry name" value="ATG5_UblB"/>
</dbReference>
<keyword evidence="10" id="KW-1185">Reference proteome</keyword>
<dbReference type="InterPro" id="IPR042526">
    <property type="entry name" value="Atg5_HR"/>
</dbReference>
<dbReference type="GO" id="GO:0006995">
    <property type="term" value="P:cellular response to nitrogen starvation"/>
    <property type="evidence" value="ECO:0007669"/>
    <property type="project" value="TreeGrafter"/>
</dbReference>
<comment type="similarity">
    <text evidence="1 5">Belongs to the ATG5 family.</text>
</comment>
<dbReference type="AlphaFoldDB" id="A0A078AAK0"/>
<evidence type="ECO:0000259" key="8">
    <source>
        <dbReference type="Pfam" id="PF20638"/>
    </source>
</evidence>